<dbReference type="Proteomes" id="UP000036923">
    <property type="component" value="Unassembled WGS sequence"/>
</dbReference>
<gene>
    <name evidence="4" type="ORF">Bccel_2452</name>
</gene>
<evidence type="ECO:0000256" key="2">
    <source>
        <dbReference type="SAM" id="SignalP"/>
    </source>
</evidence>
<feature type="domain" description="SLH" evidence="3">
    <location>
        <begin position="198"/>
        <end position="261"/>
    </location>
</feature>
<dbReference type="InterPro" id="IPR001119">
    <property type="entry name" value="SLH_dom"/>
</dbReference>
<dbReference type="PATRIC" id="fig|398512.5.peg.2557"/>
<evidence type="ECO:0000259" key="3">
    <source>
        <dbReference type="PROSITE" id="PS51272"/>
    </source>
</evidence>
<keyword evidence="2" id="KW-0732">Signal</keyword>
<dbReference type="EMBL" id="LGTC01000001">
    <property type="protein sequence ID" value="KNY27184.1"/>
    <property type="molecule type" value="Genomic_DNA"/>
</dbReference>
<sequence>MVQKKLIRAISLLLIIITSGVFSVAADEKEVPEAIFSGIDNASAVLNNIDYIDIKNSNTWAKEAIYETGALGIMKGYGNRNFGLNQPVTKEQAIAAAYRVAGREGDAQKTAEELDNARQPADKKKNAISMWADGYLQLAADEGLISNQDRTDAFNTDPTKLIPGTSFYRANYAQRQEFGDWLAKTMKIEPVYGQDKIFNSFMDWSAADPIRIPYLEGLIKNNIMNGTGNGRFDPTGTLTRAQVAQIIKNGEKLILPILKLNKTLGTIEGIKESTDSSLGERITTNTFNIRNVNGKLHKVDAQFLTDAVDKNKNEQIGTPLPGTEKDFIVYKYGKIGKSDLLESGDRVEYIIGEDKSVRFVNVISSVNDTKYMAAQVNSIDSQNLTINVTRLMDLEYPDVSKDGKKTIANGSSGLVDSTYRYSNSVKIYNEGIPAAMETVKPDSIYILTLRDDMVTGIKSVNLTLDGDLRIVKGIVEENNPQLGYITLYGENGQGTNPSGTSALRTFSYVNPNNINVNKNSKKVGIDDIEPGDSVFMKLDEKMNVYDISGVDNYISRYARIIAQKPSAILVEYDNGSQQVLPVDGAVPVVVNNTVAGVDQLKDGDRIKLILNQTKKDIVVKGITINDSQKIIRNIYKGSLVQLNETTKDLVLQNMERLSKGQWERSQNIGISKINLGDYYKLYSGDKAIDDKMVNNILRNQEAYIAAEGDYGGGERAVQVTFRDKGSLETLADDIIARTETAAGQFELNKSSNSMNYGPSTIIVKDGKLVTGNSITIDDAAYIVANRDNDTGDYFAGVIQLNDRIDPNALTVYRGRIKALADNKNFELESFSQLKGQNWEFVNTPKTFKITYDTKILDDEGLIPQREFTGYGVDTYLGRSVYVVSDNINALLVSTAPYGPDGAFAKGSVFELSGGSTGSDGKYLTEPTGIVIKNSKVYDMTNHVWADSKDITLSLLKNTVIIKDKKEINPSQIQVNDNLRVYKKGKTETGDGYIVFVED</sequence>
<dbReference type="RefSeq" id="WP_036944488.1">
    <property type="nucleotide sequence ID" value="NZ_JQKC01000029.1"/>
</dbReference>
<dbReference type="Pfam" id="PF00395">
    <property type="entry name" value="SLH"/>
    <property type="match status" value="2"/>
</dbReference>
<evidence type="ECO:0000256" key="1">
    <source>
        <dbReference type="ARBA" id="ARBA00022737"/>
    </source>
</evidence>
<dbReference type="AlphaFoldDB" id="A0A0L6JN31"/>
<feature type="chain" id="PRO_5005565678" evidence="2">
    <location>
        <begin position="26"/>
        <end position="998"/>
    </location>
</feature>
<feature type="domain" description="SLH" evidence="3">
    <location>
        <begin position="119"/>
        <end position="196"/>
    </location>
</feature>
<reference evidence="5" key="1">
    <citation type="submission" date="2015-07" db="EMBL/GenBank/DDBJ databases">
        <title>Near-Complete Genome Sequence of the Cellulolytic Bacterium Bacteroides (Pseudobacteroides) cellulosolvens ATCC 35603.</title>
        <authorList>
            <person name="Dassa B."/>
            <person name="Utturkar S.M."/>
            <person name="Klingeman D.M."/>
            <person name="Hurt R.A."/>
            <person name="Keller M."/>
            <person name="Xu J."/>
            <person name="Reddy Y.H.K."/>
            <person name="Borovok I."/>
            <person name="Grinberg I.R."/>
            <person name="Lamed R."/>
            <person name="Zhivin O."/>
            <person name="Bayer E.A."/>
            <person name="Brown S.D."/>
        </authorList>
    </citation>
    <scope>NUCLEOTIDE SEQUENCE [LARGE SCALE GENOMIC DNA]</scope>
    <source>
        <strain evidence="5">DSM 2933</strain>
    </source>
</reference>
<evidence type="ECO:0000313" key="4">
    <source>
        <dbReference type="EMBL" id="KNY27184.1"/>
    </source>
</evidence>
<accession>A0A0L6JN31</accession>
<protein>
    <submittedName>
        <fullName evidence="4">S-layer domain-containing protein</fullName>
    </submittedName>
</protein>
<name>A0A0L6JN31_9FIRM</name>
<evidence type="ECO:0000313" key="5">
    <source>
        <dbReference type="Proteomes" id="UP000036923"/>
    </source>
</evidence>
<dbReference type="STRING" id="398512.Bccel_2452"/>
<dbReference type="PROSITE" id="PS51272">
    <property type="entry name" value="SLH"/>
    <property type="match status" value="3"/>
</dbReference>
<dbReference type="OrthoDB" id="1703838at2"/>
<comment type="caution">
    <text evidence="4">The sequence shown here is derived from an EMBL/GenBank/DDBJ whole genome shotgun (WGS) entry which is preliminary data.</text>
</comment>
<dbReference type="eggNOG" id="ENOG5032VX2">
    <property type="taxonomic scope" value="Bacteria"/>
</dbReference>
<proteinExistence type="predicted"/>
<feature type="domain" description="SLH" evidence="3">
    <location>
        <begin position="48"/>
        <end position="111"/>
    </location>
</feature>
<keyword evidence="1" id="KW-0677">Repeat</keyword>
<keyword evidence="5" id="KW-1185">Reference proteome</keyword>
<feature type="signal peptide" evidence="2">
    <location>
        <begin position="1"/>
        <end position="25"/>
    </location>
</feature>
<organism evidence="4 5">
    <name type="scientific">Pseudobacteroides cellulosolvens ATCC 35603 = DSM 2933</name>
    <dbReference type="NCBI Taxonomy" id="398512"/>
    <lineage>
        <taxon>Bacteria</taxon>
        <taxon>Bacillati</taxon>
        <taxon>Bacillota</taxon>
        <taxon>Clostridia</taxon>
        <taxon>Eubacteriales</taxon>
        <taxon>Oscillospiraceae</taxon>
        <taxon>Pseudobacteroides</taxon>
    </lineage>
</organism>